<name>A0A4P7PSG6_9FLAO</name>
<gene>
    <name evidence="1" type="ORF">GS03_00987</name>
</gene>
<organism evidence="1 2">
    <name type="scientific">Flavobacterium sangjuense</name>
    <dbReference type="NCBI Taxonomy" id="2518177"/>
    <lineage>
        <taxon>Bacteria</taxon>
        <taxon>Pseudomonadati</taxon>
        <taxon>Bacteroidota</taxon>
        <taxon>Flavobacteriia</taxon>
        <taxon>Flavobacteriales</taxon>
        <taxon>Flavobacteriaceae</taxon>
        <taxon>Flavobacterium</taxon>
    </lineage>
</organism>
<dbReference type="EMBL" id="CP038810">
    <property type="protein sequence ID" value="QBZ97495.1"/>
    <property type="molecule type" value="Genomic_DNA"/>
</dbReference>
<proteinExistence type="predicted"/>
<dbReference type="KEGG" id="fsn:GS03_00987"/>
<protein>
    <submittedName>
        <fullName evidence="1">Uncharacterized protein</fullName>
    </submittedName>
</protein>
<reference evidence="1 2" key="1">
    <citation type="submission" date="2019-04" db="EMBL/GenBank/DDBJ databases">
        <title>Flavobacterium sp. GS03.</title>
        <authorList>
            <person name="Kim H."/>
        </authorList>
    </citation>
    <scope>NUCLEOTIDE SEQUENCE [LARGE SCALE GENOMIC DNA]</scope>
    <source>
        <strain evidence="1 2">GS03</strain>
    </source>
</reference>
<accession>A0A4P7PSG6</accession>
<evidence type="ECO:0000313" key="1">
    <source>
        <dbReference type="EMBL" id="QBZ97495.1"/>
    </source>
</evidence>
<evidence type="ECO:0000313" key="2">
    <source>
        <dbReference type="Proteomes" id="UP000296862"/>
    </source>
</evidence>
<dbReference type="Proteomes" id="UP000296862">
    <property type="component" value="Chromosome"/>
</dbReference>
<sequence>MPRISYRDNFLLKIVILIDLHSILVQSYENAAIQILKIV</sequence>
<keyword evidence="2" id="KW-1185">Reference proteome</keyword>
<dbReference type="AlphaFoldDB" id="A0A4P7PSG6"/>